<evidence type="ECO:0000256" key="4">
    <source>
        <dbReference type="ARBA" id="ARBA00023136"/>
    </source>
</evidence>
<name>A0A6G9Y8K3_9NOCA</name>
<dbReference type="GO" id="GO:0005886">
    <property type="term" value="C:plasma membrane"/>
    <property type="evidence" value="ECO:0007669"/>
    <property type="project" value="TreeGrafter"/>
</dbReference>
<dbReference type="GO" id="GO:0015385">
    <property type="term" value="F:sodium:proton antiporter activity"/>
    <property type="evidence" value="ECO:0007669"/>
    <property type="project" value="TreeGrafter"/>
</dbReference>
<feature type="transmembrane region" description="Helical" evidence="5">
    <location>
        <begin position="266"/>
        <end position="284"/>
    </location>
</feature>
<keyword evidence="8" id="KW-1185">Reference proteome</keyword>
<feature type="transmembrane region" description="Helical" evidence="5">
    <location>
        <begin position="327"/>
        <end position="348"/>
    </location>
</feature>
<protein>
    <submittedName>
        <fullName evidence="7">Ionic transporter y4hA</fullName>
    </submittedName>
</protein>
<dbReference type="AlphaFoldDB" id="A0A6G9Y8K3"/>
<comment type="subcellular location">
    <subcellularLocation>
        <location evidence="1">Membrane</location>
        <topology evidence="1">Multi-pass membrane protein</topology>
    </subcellularLocation>
</comment>
<reference evidence="7 8" key="1">
    <citation type="journal article" date="2019" name="ACS Chem. Biol.">
        <title>Identification and Mobilization of a Cryptic Antibiotic Biosynthesis Gene Locus from a Human-Pathogenic Nocardia Isolate.</title>
        <authorList>
            <person name="Herisse M."/>
            <person name="Ishida K."/>
            <person name="Porter J.L."/>
            <person name="Howden B."/>
            <person name="Hertweck C."/>
            <person name="Stinear T.P."/>
            <person name="Pidot S.J."/>
        </authorList>
    </citation>
    <scope>NUCLEOTIDE SEQUENCE [LARGE SCALE GENOMIC DNA]</scope>
    <source>
        <strain evidence="7 8">AUSMDU00012717</strain>
    </source>
</reference>
<keyword evidence="2 5" id="KW-0812">Transmembrane</keyword>
<proteinExistence type="predicted"/>
<sequence>MSRLLGRWKFAGMMDGMLRLLTRHWTTLVPLLAAVVLAIAWFTHPSGPAVIVVVLALVGAVLSAVQHAEVVAHRVGEPFGSLVLAVAVTVIEVGLILTLMASGGDDASSLARDTVFAAVMITCNGIFGLSLLVGAVRRRVAEFNAEGTGAALATVATLATLSLVLPTFTTSKPGPEFSGSQLAFAAVASLLLYGLFVMVQTVRHPDDFLPVESAGADEHGEPPSAAAALVSLGLLLVALVGVVGLAKMVSPSIENGVNAAGLPRSAVGVVIAMLVLLPETLAAVRAARRDRVQTSLNLALGSAMASIGLTIPAIAMATIWISTPLTLGLGATQMVLLALTVVVGVLTVVPGRATLLQGGVHLVLFAAFVFLAVSP</sequence>
<dbReference type="EMBL" id="CP046172">
    <property type="protein sequence ID" value="QIS09474.1"/>
    <property type="molecule type" value="Genomic_DNA"/>
</dbReference>
<feature type="transmembrane region" description="Helical" evidence="5">
    <location>
        <begin position="180"/>
        <end position="199"/>
    </location>
</feature>
<feature type="transmembrane region" description="Helical" evidence="5">
    <location>
        <begin position="82"/>
        <end position="103"/>
    </location>
</feature>
<feature type="transmembrane region" description="Helical" evidence="5">
    <location>
        <begin position="296"/>
        <end position="321"/>
    </location>
</feature>
<feature type="domain" description="Sodium/calcium exchanger membrane region" evidence="6">
    <location>
        <begin position="231"/>
        <end position="372"/>
    </location>
</feature>
<dbReference type="Proteomes" id="UP000503540">
    <property type="component" value="Chromosome"/>
</dbReference>
<keyword evidence="4 5" id="KW-0472">Membrane</keyword>
<dbReference type="Pfam" id="PF01699">
    <property type="entry name" value="Na_Ca_ex"/>
    <property type="match status" value="2"/>
</dbReference>
<evidence type="ECO:0000256" key="5">
    <source>
        <dbReference type="SAM" id="Phobius"/>
    </source>
</evidence>
<evidence type="ECO:0000256" key="3">
    <source>
        <dbReference type="ARBA" id="ARBA00022989"/>
    </source>
</evidence>
<evidence type="ECO:0000259" key="6">
    <source>
        <dbReference type="Pfam" id="PF01699"/>
    </source>
</evidence>
<gene>
    <name evidence="7" type="ORF">F5544_07860</name>
</gene>
<evidence type="ECO:0000313" key="7">
    <source>
        <dbReference type="EMBL" id="QIS09474.1"/>
    </source>
</evidence>
<evidence type="ECO:0000256" key="1">
    <source>
        <dbReference type="ARBA" id="ARBA00004141"/>
    </source>
</evidence>
<dbReference type="KEGG" id="nah:F5544_07860"/>
<keyword evidence="3 5" id="KW-1133">Transmembrane helix</keyword>
<feature type="transmembrane region" description="Helical" evidence="5">
    <location>
        <begin position="225"/>
        <end position="246"/>
    </location>
</feature>
<feature type="domain" description="Sodium/calcium exchanger membrane region" evidence="6">
    <location>
        <begin position="50"/>
        <end position="201"/>
    </location>
</feature>
<feature type="transmembrane region" description="Helical" evidence="5">
    <location>
        <begin position="21"/>
        <end position="43"/>
    </location>
</feature>
<feature type="transmembrane region" description="Helical" evidence="5">
    <location>
        <begin position="355"/>
        <end position="373"/>
    </location>
</feature>
<evidence type="ECO:0000313" key="8">
    <source>
        <dbReference type="Proteomes" id="UP000503540"/>
    </source>
</evidence>
<feature type="transmembrane region" description="Helical" evidence="5">
    <location>
        <begin position="115"/>
        <end position="136"/>
    </location>
</feature>
<evidence type="ECO:0000256" key="2">
    <source>
        <dbReference type="ARBA" id="ARBA00022692"/>
    </source>
</evidence>
<feature type="transmembrane region" description="Helical" evidence="5">
    <location>
        <begin position="49"/>
        <end position="70"/>
    </location>
</feature>
<dbReference type="InterPro" id="IPR052946">
    <property type="entry name" value="Alkaline_pH_Ca-Antiporter"/>
</dbReference>
<dbReference type="PANTHER" id="PTHR37958">
    <property type="entry name" value="SODIUM-POTASSIUM/PROTON ANTIPORTER CHAA"/>
    <property type="match status" value="1"/>
</dbReference>
<dbReference type="PANTHER" id="PTHR37958:SF1">
    <property type="entry name" value="SODIUM-POTASSIUM_PROTON ANTIPORTER CHAA"/>
    <property type="match status" value="1"/>
</dbReference>
<organism evidence="7 8">
    <name type="scientific">Nocardia arthritidis</name>
    <dbReference type="NCBI Taxonomy" id="228602"/>
    <lineage>
        <taxon>Bacteria</taxon>
        <taxon>Bacillati</taxon>
        <taxon>Actinomycetota</taxon>
        <taxon>Actinomycetes</taxon>
        <taxon>Mycobacteriales</taxon>
        <taxon>Nocardiaceae</taxon>
        <taxon>Nocardia</taxon>
    </lineage>
</organism>
<accession>A0A6G9Y8K3</accession>
<dbReference type="InterPro" id="IPR004837">
    <property type="entry name" value="NaCa_Exmemb"/>
</dbReference>
<dbReference type="GO" id="GO:0015386">
    <property type="term" value="F:potassium:proton antiporter activity"/>
    <property type="evidence" value="ECO:0007669"/>
    <property type="project" value="TreeGrafter"/>
</dbReference>
<feature type="transmembrane region" description="Helical" evidence="5">
    <location>
        <begin position="148"/>
        <end position="168"/>
    </location>
</feature>